<gene>
    <name evidence="3" type="ORF">C445_10137</name>
    <name evidence="2" type="ORF">CHINAEXTREME_12820</name>
</gene>
<evidence type="ECO:0000313" key="5">
    <source>
        <dbReference type="Proteomes" id="UP000186547"/>
    </source>
</evidence>
<dbReference type="InterPro" id="IPR029063">
    <property type="entry name" value="SAM-dependent_MTases_sf"/>
</dbReference>
<dbReference type="Pfam" id="PF08241">
    <property type="entry name" value="Methyltransf_11"/>
    <property type="match status" value="1"/>
</dbReference>
<dbReference type="GeneID" id="30922022"/>
<dbReference type="SUPFAM" id="SSF53335">
    <property type="entry name" value="S-adenosyl-L-methionine-dependent methyltransferases"/>
    <property type="match status" value="1"/>
</dbReference>
<name>M0LFV6_NATLA</name>
<dbReference type="GO" id="GO:0032259">
    <property type="term" value="P:methylation"/>
    <property type="evidence" value="ECO:0007669"/>
    <property type="project" value="UniProtKB-KW"/>
</dbReference>
<dbReference type="EMBL" id="AOLZ01000039">
    <property type="protein sequence ID" value="EMA32467.1"/>
    <property type="molecule type" value="Genomic_DNA"/>
</dbReference>
<keyword evidence="3" id="KW-0489">Methyltransferase</keyword>
<dbReference type="KEGG" id="hlc:CHINAEXTREME12820"/>
<sequence length="209" mass="23296">MPTTAPFEEHAERYEGWFEEHGDAYRSELEALERLVPSTGRGLEIGVGSARFAAPLGIEVGIDPAEAMLERARERDVDAVRGVAESLPFRDGSFDTALIVTAICFVDDIPATLAEADRVLRPSGSLVIGYIDRESPVGRKYQEMKEHNPFYRDATFVSTDELVDRLEATGFTDFEYVQTIYHWLDEIDGPEPVEEGYGEGSFVGIRATR</sequence>
<protein>
    <submittedName>
        <fullName evidence="2 3">SAM-dependent methyltransferase</fullName>
    </submittedName>
</protein>
<evidence type="ECO:0000313" key="2">
    <source>
        <dbReference type="EMBL" id="APW98606.1"/>
    </source>
</evidence>
<dbReference type="CDD" id="cd02440">
    <property type="entry name" value="AdoMet_MTases"/>
    <property type="match status" value="1"/>
</dbReference>
<dbReference type="EMBL" id="CP019285">
    <property type="protein sequence ID" value="APW98606.1"/>
    <property type="molecule type" value="Genomic_DNA"/>
</dbReference>
<proteinExistence type="predicted"/>
<dbReference type="InterPro" id="IPR050508">
    <property type="entry name" value="Methyltransf_Superfamily"/>
</dbReference>
<evidence type="ECO:0000313" key="4">
    <source>
        <dbReference type="Proteomes" id="UP000011555"/>
    </source>
</evidence>
<feature type="domain" description="Methyltransferase type 11" evidence="1">
    <location>
        <begin position="43"/>
        <end position="128"/>
    </location>
</feature>
<dbReference type="eggNOG" id="arCOG01773">
    <property type="taxonomic scope" value="Archaea"/>
</dbReference>
<organism evidence="3 4">
    <name type="scientific">Natronobacterium lacisalsi AJ5</name>
    <dbReference type="NCBI Taxonomy" id="358396"/>
    <lineage>
        <taxon>Archaea</taxon>
        <taxon>Methanobacteriati</taxon>
        <taxon>Methanobacteriota</taxon>
        <taxon>Stenosarchaea group</taxon>
        <taxon>Halobacteria</taxon>
        <taxon>Halobacteriales</taxon>
        <taxon>Natrialbaceae</taxon>
        <taxon>Natronobacterium</taxon>
    </lineage>
</organism>
<keyword evidence="4" id="KW-1185">Reference proteome</keyword>
<dbReference type="Proteomes" id="UP000011555">
    <property type="component" value="Unassembled WGS sequence"/>
</dbReference>
<keyword evidence="3" id="KW-0808">Transferase</keyword>
<dbReference type="STRING" id="358396.CHINAEXTREME_12820"/>
<evidence type="ECO:0000313" key="3">
    <source>
        <dbReference type="EMBL" id="EMA32467.1"/>
    </source>
</evidence>
<reference evidence="2 5" key="1">
    <citation type="journal article" date="2011" name="J. Bacteriol.">
        <title>Genome sequence of Halobiforma lacisalsi AJ5, an extremely halophilic archaeon which harbors a bop gene.</title>
        <authorList>
            <person name="Jiang X."/>
            <person name="Wang S."/>
            <person name="Cheng H."/>
            <person name="Huo Y."/>
            <person name="Zhang X."/>
            <person name="Zhu X."/>
            <person name="Han X."/>
            <person name="Ni P."/>
            <person name="Wu M."/>
        </authorList>
    </citation>
    <scope>NUCLEOTIDE SEQUENCE [LARGE SCALE GENOMIC DNA]</scope>
    <source>
        <strain evidence="2 5">AJ5</strain>
    </source>
</reference>
<dbReference type="InterPro" id="IPR013216">
    <property type="entry name" value="Methyltransf_11"/>
</dbReference>
<reference evidence="3 4" key="2">
    <citation type="journal article" date="2014" name="PLoS Genet.">
        <title>Phylogenetically driven sequencing of extremely halophilic archaea reveals strategies for static and dynamic osmo-response.</title>
        <authorList>
            <person name="Becker E.A."/>
            <person name="Seitzer P.M."/>
            <person name="Tritt A."/>
            <person name="Larsen D."/>
            <person name="Krusor M."/>
            <person name="Yao A.I."/>
            <person name="Wu D."/>
            <person name="Madern D."/>
            <person name="Eisen J.A."/>
            <person name="Darling A.E."/>
            <person name="Facciotti M.T."/>
        </authorList>
    </citation>
    <scope>NUCLEOTIDE SEQUENCE [LARGE SCALE GENOMIC DNA]</scope>
    <source>
        <strain evidence="3 4">AJ5</strain>
    </source>
</reference>
<dbReference type="PATRIC" id="fig|358396.7.peg.2055"/>
<dbReference type="GO" id="GO:0008757">
    <property type="term" value="F:S-adenosylmethionine-dependent methyltransferase activity"/>
    <property type="evidence" value="ECO:0007669"/>
    <property type="project" value="InterPro"/>
</dbReference>
<dbReference type="PANTHER" id="PTHR42912">
    <property type="entry name" value="METHYLTRANSFERASE"/>
    <property type="match status" value="1"/>
</dbReference>
<dbReference type="Proteomes" id="UP000186547">
    <property type="component" value="Chromosome"/>
</dbReference>
<accession>M0LFV6</accession>
<evidence type="ECO:0000259" key="1">
    <source>
        <dbReference type="Pfam" id="PF08241"/>
    </source>
</evidence>
<dbReference type="Gene3D" id="3.40.50.150">
    <property type="entry name" value="Vaccinia Virus protein VP39"/>
    <property type="match status" value="1"/>
</dbReference>
<dbReference type="AlphaFoldDB" id="M0LFV6"/>
<reference evidence="2" key="3">
    <citation type="submission" date="2017-01" db="EMBL/GenBank/DDBJ databases">
        <authorList>
            <person name="Mah S.A."/>
            <person name="Swanson W.J."/>
            <person name="Moy G.W."/>
            <person name="Vacquier V.D."/>
        </authorList>
    </citation>
    <scope>NUCLEOTIDE SEQUENCE</scope>
    <source>
        <strain evidence="2">AJ5</strain>
    </source>
</reference>
<dbReference type="PANTHER" id="PTHR42912:SF80">
    <property type="entry name" value="METHYLTRANSFERASE DOMAIN-CONTAINING PROTEIN"/>
    <property type="match status" value="1"/>
</dbReference>
<dbReference type="RefSeq" id="WP_007141744.1">
    <property type="nucleotide sequence ID" value="NZ_AOLZ01000039.1"/>
</dbReference>